<proteinExistence type="predicted"/>
<dbReference type="InterPro" id="IPR012479">
    <property type="entry name" value="SAP30BP"/>
</dbReference>
<organism evidence="2 3">
    <name type="scientific">Botrytis galanthina</name>
    <dbReference type="NCBI Taxonomy" id="278940"/>
    <lineage>
        <taxon>Eukaryota</taxon>
        <taxon>Fungi</taxon>
        <taxon>Dikarya</taxon>
        <taxon>Ascomycota</taxon>
        <taxon>Pezizomycotina</taxon>
        <taxon>Leotiomycetes</taxon>
        <taxon>Helotiales</taxon>
        <taxon>Sclerotiniaceae</taxon>
        <taxon>Botrytis</taxon>
    </lineage>
</organism>
<dbReference type="AlphaFoldDB" id="A0A4S8RAG1"/>
<gene>
    <name evidence="2" type="ORF">BGAL_0115g00100</name>
</gene>
<dbReference type="Proteomes" id="UP000308671">
    <property type="component" value="Unassembled WGS sequence"/>
</dbReference>
<comment type="caution">
    <text evidence="2">The sequence shown here is derived from an EMBL/GenBank/DDBJ whole genome shotgun (WGS) entry which is preliminary data.</text>
</comment>
<evidence type="ECO:0008006" key="4">
    <source>
        <dbReference type="Google" id="ProtNLM"/>
    </source>
</evidence>
<feature type="compositionally biased region" description="Basic and acidic residues" evidence="1">
    <location>
        <begin position="219"/>
        <end position="231"/>
    </location>
</feature>
<dbReference type="Pfam" id="PF07818">
    <property type="entry name" value="HCNGP"/>
    <property type="match status" value="1"/>
</dbReference>
<name>A0A4S8RAG1_9HELO</name>
<accession>A0A4S8RAG1</accession>
<dbReference type="GO" id="GO:0006355">
    <property type="term" value="P:regulation of DNA-templated transcription"/>
    <property type="evidence" value="ECO:0007669"/>
    <property type="project" value="InterPro"/>
</dbReference>
<protein>
    <recommendedName>
        <fullName evidence="4">HCNGP-like protein</fullName>
    </recommendedName>
</protein>
<feature type="region of interest" description="Disordered" evidence="1">
    <location>
        <begin position="1"/>
        <end position="110"/>
    </location>
</feature>
<feature type="compositionally biased region" description="Polar residues" evidence="1">
    <location>
        <begin position="239"/>
        <end position="259"/>
    </location>
</feature>
<dbReference type="PANTHER" id="PTHR13464:SF0">
    <property type="entry name" value="SAP30-BINDING PROTEIN"/>
    <property type="match status" value="1"/>
</dbReference>
<reference evidence="2 3" key="1">
    <citation type="submission" date="2017-12" db="EMBL/GenBank/DDBJ databases">
        <title>Comparative genomics of Botrytis spp.</title>
        <authorList>
            <person name="Valero-Jimenez C.A."/>
            <person name="Tapia P."/>
            <person name="Veloso J."/>
            <person name="Silva-Moreno E."/>
            <person name="Staats M."/>
            <person name="Valdes J.H."/>
            <person name="Van Kan J.A.L."/>
        </authorList>
    </citation>
    <scope>NUCLEOTIDE SEQUENCE [LARGE SCALE GENOMIC DNA]</scope>
    <source>
        <strain evidence="2 3">MUCL435</strain>
    </source>
</reference>
<keyword evidence="3" id="KW-1185">Reference proteome</keyword>
<dbReference type="OrthoDB" id="1714508at2759"/>
<evidence type="ECO:0000313" key="3">
    <source>
        <dbReference type="Proteomes" id="UP000308671"/>
    </source>
</evidence>
<dbReference type="EMBL" id="PQXL01000115">
    <property type="protein sequence ID" value="THV51309.1"/>
    <property type="molecule type" value="Genomic_DNA"/>
</dbReference>
<dbReference type="GO" id="GO:0005634">
    <property type="term" value="C:nucleus"/>
    <property type="evidence" value="ECO:0007669"/>
    <property type="project" value="TreeGrafter"/>
</dbReference>
<feature type="region of interest" description="Disordered" evidence="1">
    <location>
        <begin position="219"/>
        <end position="289"/>
    </location>
</feature>
<dbReference type="PANTHER" id="PTHR13464">
    <property type="entry name" value="TRANSCRIPTIONAL REGULATOR PROTEIN HCNGP"/>
    <property type="match status" value="1"/>
</dbReference>
<feature type="compositionally biased region" description="Polar residues" evidence="1">
    <location>
        <begin position="17"/>
        <end position="41"/>
    </location>
</feature>
<evidence type="ECO:0000313" key="2">
    <source>
        <dbReference type="EMBL" id="THV51309.1"/>
    </source>
</evidence>
<sequence>MAGLVDYGSSDEEDSLQIDNPQASSNTSRDLISNNPTTNGTAKDVQLHAKELPSTETSRTIELPSNPKPNAPLVGPQLGPVEATGFSELEDAMNGERDGEPQSPYSANRALLRDLTLPTVPNYDIPPSPPGSPVASTNAKFKHFLELKKQGTHFNEKLAKSAALKNPSLMQKLMDFADIDEAGQYATILPQDLWNPAGFPEYAYKEELAKSQQKILKEREEKKARGQREALDFVPATASGETRSAISNTSGINGKGQKSTAERIMAGLDKGRSNSSNTQGVKRKTRFES</sequence>
<evidence type="ECO:0000256" key="1">
    <source>
        <dbReference type="SAM" id="MobiDB-lite"/>
    </source>
</evidence>